<gene>
    <name evidence="7" type="primary">MFS2_2</name>
    <name evidence="7" type="ORF">ALECFALPRED_009953</name>
</gene>
<feature type="transmembrane region" description="Helical" evidence="5">
    <location>
        <begin position="141"/>
        <end position="159"/>
    </location>
</feature>
<name>A0A8H3I928_9LECA</name>
<comment type="caution">
    <text evidence="7">The sequence shown here is derived from an EMBL/GenBank/DDBJ whole genome shotgun (WGS) entry which is preliminary data.</text>
</comment>
<feature type="transmembrane region" description="Helical" evidence="5">
    <location>
        <begin position="412"/>
        <end position="433"/>
    </location>
</feature>
<accession>A0A8H3I928</accession>
<dbReference type="GO" id="GO:0022857">
    <property type="term" value="F:transmembrane transporter activity"/>
    <property type="evidence" value="ECO:0007669"/>
    <property type="project" value="InterPro"/>
</dbReference>
<feature type="transmembrane region" description="Helical" evidence="5">
    <location>
        <begin position="477"/>
        <end position="500"/>
    </location>
</feature>
<dbReference type="CDD" id="cd17323">
    <property type="entry name" value="MFS_Tpo1_MDR_like"/>
    <property type="match status" value="1"/>
</dbReference>
<dbReference type="PROSITE" id="PS50850">
    <property type="entry name" value="MFS"/>
    <property type="match status" value="1"/>
</dbReference>
<evidence type="ECO:0000256" key="1">
    <source>
        <dbReference type="ARBA" id="ARBA00004141"/>
    </source>
</evidence>
<organism evidence="7 8">
    <name type="scientific">Alectoria fallacina</name>
    <dbReference type="NCBI Taxonomy" id="1903189"/>
    <lineage>
        <taxon>Eukaryota</taxon>
        <taxon>Fungi</taxon>
        <taxon>Dikarya</taxon>
        <taxon>Ascomycota</taxon>
        <taxon>Pezizomycotina</taxon>
        <taxon>Lecanoromycetes</taxon>
        <taxon>OSLEUM clade</taxon>
        <taxon>Lecanoromycetidae</taxon>
        <taxon>Lecanorales</taxon>
        <taxon>Lecanorineae</taxon>
        <taxon>Parmeliaceae</taxon>
        <taxon>Alectoria</taxon>
    </lineage>
</organism>
<reference evidence="7" key="1">
    <citation type="submission" date="2021-03" db="EMBL/GenBank/DDBJ databases">
        <authorList>
            <person name="Tagirdzhanova G."/>
        </authorList>
    </citation>
    <scope>NUCLEOTIDE SEQUENCE</scope>
</reference>
<proteinExistence type="predicted"/>
<evidence type="ECO:0000256" key="5">
    <source>
        <dbReference type="SAM" id="Phobius"/>
    </source>
</evidence>
<sequence>MTSPSNDEKHDTENQRLPIGISHWRMVFDPGHCTPNVQSHSHEGEGTKESPFVVSWLDSDPRNPYNWSITKRALITCCISSSSLAASLSSSAYTGSTKQVEQHFHVGAEVVTLGLSLFVLGFAIGPILFAPLSELYGRQPVFISTYGALAVFNAGAAGAKNIQTLLVLRFFAGVFGSSPLTNAGGQIADMYGPRLVGLAMSLFVVAPFIGPALGPIIGGYIGETVGWRWVEGFLAAFTGAIWLLGVIFIPETYAPVLLRKRAQRLTKISNGKIYKSQLEIEKGATSAKEVFKRALSRPWLLLFMEPIVLFLSTYMAIIYGTLYMFFSAFPIVYQEQRGWSEGLGGLAFIGVGLGMVCGVIYAVPENFRYQRVIARAEGKPVPPEERLRPAMVGTPWIPIALFWFAWTNYPHLPPYASIAAGVPFGFGMVIVYLSITNYLVNSYTIFSASALAANTVLRSLFGFAFPLFAAPMYHNLGIHWASCIPAFLALVCVPFPFVLFKYGSVIRKKCKYAAEAERLRLMVHGGR</sequence>
<dbReference type="InterPro" id="IPR011701">
    <property type="entry name" value="MFS"/>
</dbReference>
<dbReference type="EMBL" id="CAJPDR010000008">
    <property type="protein sequence ID" value="CAF9904839.1"/>
    <property type="molecule type" value="Genomic_DNA"/>
</dbReference>
<dbReference type="InterPro" id="IPR020846">
    <property type="entry name" value="MFS_dom"/>
</dbReference>
<feature type="transmembrane region" description="Helical" evidence="5">
    <location>
        <begin position="445"/>
        <end position="465"/>
    </location>
</feature>
<protein>
    <submittedName>
        <fullName evidence="7">MFS siderochrome iron transporter 1</fullName>
    </submittedName>
</protein>
<keyword evidence="3 5" id="KW-1133">Transmembrane helix</keyword>
<dbReference type="InterPro" id="IPR036259">
    <property type="entry name" value="MFS_trans_sf"/>
</dbReference>
<keyword evidence="4 5" id="KW-0472">Membrane</keyword>
<dbReference type="Gene3D" id="1.20.1250.20">
    <property type="entry name" value="MFS general substrate transporter like domains"/>
    <property type="match status" value="1"/>
</dbReference>
<evidence type="ECO:0000313" key="7">
    <source>
        <dbReference type="EMBL" id="CAF9904839.1"/>
    </source>
</evidence>
<dbReference type="PANTHER" id="PTHR23502:SF158">
    <property type="entry name" value="MULTIDRUG TRANSPORTER, PUTATIVE (AFU_ORTHOLOGUE AFUA_3G01890)-RELATED"/>
    <property type="match status" value="1"/>
</dbReference>
<feature type="transmembrane region" description="Helical" evidence="5">
    <location>
        <begin position="165"/>
        <end position="183"/>
    </location>
</feature>
<dbReference type="Proteomes" id="UP000664203">
    <property type="component" value="Unassembled WGS sequence"/>
</dbReference>
<dbReference type="FunFam" id="1.20.1250.20:FF:000011">
    <property type="entry name" value="MFS multidrug transporter, putative"/>
    <property type="match status" value="1"/>
</dbReference>
<evidence type="ECO:0000259" key="6">
    <source>
        <dbReference type="PROSITE" id="PS50850"/>
    </source>
</evidence>
<feature type="transmembrane region" description="Helical" evidence="5">
    <location>
        <begin position="346"/>
        <end position="367"/>
    </location>
</feature>
<feature type="transmembrane region" description="Helical" evidence="5">
    <location>
        <begin position="106"/>
        <end position="129"/>
    </location>
</feature>
<keyword evidence="8" id="KW-1185">Reference proteome</keyword>
<evidence type="ECO:0000256" key="4">
    <source>
        <dbReference type="ARBA" id="ARBA00023136"/>
    </source>
</evidence>
<dbReference type="PANTHER" id="PTHR23502">
    <property type="entry name" value="MAJOR FACILITATOR SUPERFAMILY"/>
    <property type="match status" value="1"/>
</dbReference>
<dbReference type="AlphaFoldDB" id="A0A8H3I928"/>
<dbReference type="SUPFAM" id="SSF103473">
    <property type="entry name" value="MFS general substrate transporter"/>
    <property type="match status" value="1"/>
</dbReference>
<evidence type="ECO:0000256" key="2">
    <source>
        <dbReference type="ARBA" id="ARBA00022692"/>
    </source>
</evidence>
<feature type="transmembrane region" description="Helical" evidence="5">
    <location>
        <begin position="195"/>
        <end position="221"/>
    </location>
</feature>
<dbReference type="OrthoDB" id="446368at2759"/>
<dbReference type="Pfam" id="PF07690">
    <property type="entry name" value="MFS_1"/>
    <property type="match status" value="1"/>
</dbReference>
<feature type="transmembrane region" description="Helical" evidence="5">
    <location>
        <begin position="299"/>
        <end position="326"/>
    </location>
</feature>
<feature type="domain" description="Major facilitator superfamily (MFS) profile" evidence="6">
    <location>
        <begin position="75"/>
        <end position="509"/>
    </location>
</feature>
<evidence type="ECO:0000313" key="8">
    <source>
        <dbReference type="Proteomes" id="UP000664203"/>
    </source>
</evidence>
<keyword evidence="2 5" id="KW-0812">Transmembrane</keyword>
<feature type="transmembrane region" description="Helical" evidence="5">
    <location>
        <begin position="233"/>
        <end position="258"/>
    </location>
</feature>
<comment type="subcellular location">
    <subcellularLocation>
        <location evidence="1">Membrane</location>
        <topology evidence="1">Multi-pass membrane protein</topology>
    </subcellularLocation>
</comment>
<evidence type="ECO:0000256" key="3">
    <source>
        <dbReference type="ARBA" id="ARBA00022989"/>
    </source>
</evidence>
<dbReference type="GO" id="GO:0005886">
    <property type="term" value="C:plasma membrane"/>
    <property type="evidence" value="ECO:0007669"/>
    <property type="project" value="TreeGrafter"/>
</dbReference>